<proteinExistence type="predicted"/>
<gene>
    <name evidence="1" type="ORF">I7I51_08710</name>
</gene>
<dbReference type="Proteomes" id="UP000663671">
    <property type="component" value="Chromosome 2"/>
</dbReference>
<reference evidence="1" key="1">
    <citation type="submission" date="2021-01" db="EMBL/GenBank/DDBJ databases">
        <title>Chromosome-level genome assembly of a human fungal pathogen reveals clustering of transcriptionally co-regulated genes.</title>
        <authorList>
            <person name="Voorhies M."/>
            <person name="Cohen S."/>
            <person name="Shea T.P."/>
            <person name="Petrus S."/>
            <person name="Munoz J.F."/>
            <person name="Poplawski S."/>
            <person name="Goldman W.E."/>
            <person name="Michael T."/>
            <person name="Cuomo C.A."/>
            <person name="Sil A."/>
            <person name="Beyhan S."/>
        </authorList>
    </citation>
    <scope>NUCLEOTIDE SEQUENCE</scope>
    <source>
        <strain evidence="1">WU24</strain>
    </source>
</reference>
<name>A0A8A1M502_AJECA</name>
<evidence type="ECO:0000313" key="2">
    <source>
        <dbReference type="Proteomes" id="UP000663671"/>
    </source>
</evidence>
<sequence>MALVSLAASTQYDLVMAPSVASGKCDVKDSHFSAWPWLQAKSGPSLPSPQLPELFLSDNEPPRLSAKGNLPSAPFAHYKLIDKKDYARTNYILIRACSRSAMLVLCYSMHCTPYGEYIITLFLFAVRDSPHFIDP</sequence>
<accession>A0A8A1M502</accession>
<dbReference type="AlphaFoldDB" id="A0A8A1M502"/>
<evidence type="ECO:0000313" key="1">
    <source>
        <dbReference type="EMBL" id="QSS59277.1"/>
    </source>
</evidence>
<organism evidence="1 2">
    <name type="scientific">Ajellomyces capsulatus</name>
    <name type="common">Darling's disease fungus</name>
    <name type="synonym">Histoplasma capsulatum</name>
    <dbReference type="NCBI Taxonomy" id="5037"/>
    <lineage>
        <taxon>Eukaryota</taxon>
        <taxon>Fungi</taxon>
        <taxon>Dikarya</taxon>
        <taxon>Ascomycota</taxon>
        <taxon>Pezizomycotina</taxon>
        <taxon>Eurotiomycetes</taxon>
        <taxon>Eurotiomycetidae</taxon>
        <taxon>Onygenales</taxon>
        <taxon>Ajellomycetaceae</taxon>
        <taxon>Histoplasma</taxon>
    </lineage>
</organism>
<dbReference type="VEuPathDB" id="FungiDB:I7I51_08710"/>
<dbReference type="EMBL" id="CP069109">
    <property type="protein sequence ID" value="QSS59277.1"/>
    <property type="molecule type" value="Genomic_DNA"/>
</dbReference>
<protein>
    <submittedName>
        <fullName evidence="1">Uncharacterized protein</fullName>
    </submittedName>
</protein>